<evidence type="ECO:0000313" key="2">
    <source>
        <dbReference type="EMBL" id="KAJ8777861.1"/>
    </source>
</evidence>
<organism evidence="2 3">
    <name type="scientific">Eschrichtius robustus</name>
    <name type="common">California gray whale</name>
    <name type="synonym">Eschrichtius gibbosus</name>
    <dbReference type="NCBI Taxonomy" id="9764"/>
    <lineage>
        <taxon>Eukaryota</taxon>
        <taxon>Metazoa</taxon>
        <taxon>Chordata</taxon>
        <taxon>Craniata</taxon>
        <taxon>Vertebrata</taxon>
        <taxon>Euteleostomi</taxon>
        <taxon>Mammalia</taxon>
        <taxon>Eutheria</taxon>
        <taxon>Laurasiatheria</taxon>
        <taxon>Artiodactyla</taxon>
        <taxon>Whippomorpha</taxon>
        <taxon>Cetacea</taxon>
        <taxon>Mysticeti</taxon>
        <taxon>Eschrichtiidae</taxon>
        <taxon>Eschrichtius</taxon>
    </lineage>
</organism>
<sequence length="167" mass="17356">MSKRTNRCDSHPSATPLGQSEDAVPGALGVGRRSDSGVTRINVLFLAFVPNQGAGTMPHRHHGLRVNSGVRCTRGSETQGITSAVRLLGCKATSCGAAAGRGGAGLQVESTAQTLPASALSQSRAFLRLSPESRPSAVLFLQPPCFPPACRVLGYVAFPFPALSMRA</sequence>
<comment type="caution">
    <text evidence="2">The sequence shown here is derived from an EMBL/GenBank/DDBJ whole genome shotgun (WGS) entry which is preliminary data.</text>
</comment>
<feature type="region of interest" description="Disordered" evidence="1">
    <location>
        <begin position="1"/>
        <end position="31"/>
    </location>
</feature>
<protein>
    <submittedName>
        <fullName evidence="2">Uncharacterized protein</fullName>
    </submittedName>
</protein>
<accession>A0AB34GGA6</accession>
<keyword evidence="3" id="KW-1185">Reference proteome</keyword>
<dbReference type="Proteomes" id="UP001159641">
    <property type="component" value="Unassembled WGS sequence"/>
</dbReference>
<evidence type="ECO:0000313" key="3">
    <source>
        <dbReference type="Proteomes" id="UP001159641"/>
    </source>
</evidence>
<dbReference type="EMBL" id="JAIQCJ010002285">
    <property type="protein sequence ID" value="KAJ8777861.1"/>
    <property type="molecule type" value="Genomic_DNA"/>
</dbReference>
<feature type="compositionally biased region" description="Basic and acidic residues" evidence="1">
    <location>
        <begin position="1"/>
        <end position="10"/>
    </location>
</feature>
<reference evidence="2 3" key="1">
    <citation type="submission" date="2022-11" db="EMBL/GenBank/DDBJ databases">
        <title>Whole genome sequence of Eschrichtius robustus ER-17-0199.</title>
        <authorList>
            <person name="Bruniche-Olsen A."/>
            <person name="Black A.N."/>
            <person name="Fields C.J."/>
            <person name="Walden K."/>
            <person name="Dewoody J.A."/>
        </authorList>
    </citation>
    <scope>NUCLEOTIDE SEQUENCE [LARGE SCALE GENOMIC DNA]</scope>
    <source>
        <strain evidence="2">ER-17-0199</strain>
        <tissue evidence="2">Blubber</tissue>
    </source>
</reference>
<gene>
    <name evidence="2" type="ORF">J1605_014118</name>
</gene>
<name>A0AB34GGA6_ESCRO</name>
<evidence type="ECO:0000256" key="1">
    <source>
        <dbReference type="SAM" id="MobiDB-lite"/>
    </source>
</evidence>
<dbReference type="AlphaFoldDB" id="A0AB34GGA6"/>
<proteinExistence type="predicted"/>